<evidence type="ECO:0000256" key="7">
    <source>
        <dbReference type="ARBA" id="ARBA00022969"/>
    </source>
</evidence>
<dbReference type="InterPro" id="IPR039420">
    <property type="entry name" value="WalR-like"/>
</dbReference>
<dbReference type="Pfam" id="PF00072">
    <property type="entry name" value="Response_reg"/>
    <property type="match status" value="1"/>
</dbReference>
<dbReference type="Gene3D" id="3.40.50.2300">
    <property type="match status" value="1"/>
</dbReference>
<keyword evidence="4 14" id="KW-0678">Repressor</keyword>
<evidence type="ECO:0000256" key="4">
    <source>
        <dbReference type="ARBA" id="ARBA00022491"/>
    </source>
</evidence>
<proteinExistence type="predicted"/>
<accession>A0A9D1H7H0</accession>
<protein>
    <recommendedName>
        <fullName evidence="2 14">Stage 0 sporulation protein A homolog</fullName>
    </recommendedName>
</protein>
<dbReference type="InterPro" id="IPR016032">
    <property type="entry name" value="Sig_transdc_resp-reg_C-effctor"/>
</dbReference>
<dbReference type="InterPro" id="IPR036388">
    <property type="entry name" value="WH-like_DNA-bd_sf"/>
</dbReference>
<feature type="binding site" evidence="15">
    <location>
        <position position="10"/>
    </location>
    <ligand>
        <name>Ca(2+)</name>
        <dbReference type="ChEBI" id="CHEBI:29108"/>
    </ligand>
</feature>
<dbReference type="PANTHER" id="PTHR48111:SF1">
    <property type="entry name" value="TWO-COMPONENT RESPONSE REGULATOR ORR33"/>
    <property type="match status" value="1"/>
</dbReference>
<dbReference type="GO" id="GO:0042173">
    <property type="term" value="P:regulation of sporulation resulting in formation of a cellular spore"/>
    <property type="evidence" value="ECO:0007669"/>
    <property type="project" value="InterPro"/>
</dbReference>
<dbReference type="Gene3D" id="1.10.10.10">
    <property type="entry name" value="Winged helix-like DNA-binding domain superfamily/Winged helix DNA-binding domain"/>
    <property type="match status" value="1"/>
</dbReference>
<gene>
    <name evidence="18" type="primary">spo0A</name>
    <name evidence="18" type="ORF">IAC43_03210</name>
</gene>
<evidence type="ECO:0000256" key="5">
    <source>
        <dbReference type="ARBA" id="ARBA00022553"/>
    </source>
</evidence>
<keyword evidence="14 15" id="KW-0479">Metal-binding</keyword>
<dbReference type="PANTHER" id="PTHR48111">
    <property type="entry name" value="REGULATOR OF RPOS"/>
    <property type="match status" value="1"/>
</dbReference>
<dbReference type="GO" id="GO:0005509">
    <property type="term" value="F:calcium ion binding"/>
    <property type="evidence" value="ECO:0007669"/>
    <property type="project" value="UniProtKB-UniRule"/>
</dbReference>
<keyword evidence="5 16" id="KW-0597">Phosphoprotein</keyword>
<dbReference type="InterPro" id="IPR014879">
    <property type="entry name" value="Spo0A_C"/>
</dbReference>
<dbReference type="Pfam" id="PF08769">
    <property type="entry name" value="Spo0A_C"/>
    <property type="match status" value="1"/>
</dbReference>
<keyword evidence="9 14" id="KW-0805">Transcription regulation</keyword>
<dbReference type="InterPro" id="IPR011006">
    <property type="entry name" value="CheY-like_superfamily"/>
</dbReference>
<dbReference type="PROSITE" id="PS50110">
    <property type="entry name" value="RESPONSE_REGULATORY"/>
    <property type="match status" value="1"/>
</dbReference>
<dbReference type="EMBL" id="DVLW01000088">
    <property type="protein sequence ID" value="HIT94169.1"/>
    <property type="molecule type" value="Genomic_DNA"/>
</dbReference>
<feature type="modified residue" description="4-aspartylphosphate" evidence="16">
    <location>
        <position position="55"/>
    </location>
</feature>
<evidence type="ECO:0000259" key="17">
    <source>
        <dbReference type="PROSITE" id="PS50110"/>
    </source>
</evidence>
<comment type="caution">
    <text evidence="18">The sequence shown here is derived from an EMBL/GenBank/DDBJ whole genome shotgun (WGS) entry which is preliminary data.</text>
</comment>
<dbReference type="GO" id="GO:0051606">
    <property type="term" value="P:detection of stimulus"/>
    <property type="evidence" value="ECO:0007669"/>
    <property type="project" value="UniProtKB-UniRule"/>
</dbReference>
<evidence type="ECO:0000256" key="15">
    <source>
        <dbReference type="PIRSR" id="PIRSR002937-1"/>
    </source>
</evidence>
<reference evidence="18" key="2">
    <citation type="journal article" date="2021" name="PeerJ">
        <title>Extensive microbial diversity within the chicken gut microbiome revealed by metagenomics and culture.</title>
        <authorList>
            <person name="Gilroy R."/>
            <person name="Ravi A."/>
            <person name="Getino M."/>
            <person name="Pursley I."/>
            <person name="Horton D.L."/>
            <person name="Alikhan N.F."/>
            <person name="Baker D."/>
            <person name="Gharbi K."/>
            <person name="Hall N."/>
            <person name="Watson M."/>
            <person name="Adriaenssens E.M."/>
            <person name="Foster-Nyarko E."/>
            <person name="Jarju S."/>
            <person name="Secka A."/>
            <person name="Antonio M."/>
            <person name="Oren A."/>
            <person name="Chaudhuri R.R."/>
            <person name="La Ragione R."/>
            <person name="Hildebrand F."/>
            <person name="Pallen M.J."/>
        </authorList>
    </citation>
    <scope>NUCLEOTIDE SEQUENCE</scope>
    <source>
        <strain evidence="18">ChiBcec7-5410</strain>
    </source>
</reference>
<keyword evidence="6 14" id="KW-0106">Calcium</keyword>
<comment type="cofactor">
    <cofactor evidence="14 15">
        <name>Ca(2+)</name>
        <dbReference type="ChEBI" id="CHEBI:29108"/>
    </cofactor>
    <text evidence="14 15">Binds 1 Ca(2+) ion per subunit.</text>
</comment>
<keyword evidence="7 14" id="KW-0749">Sporulation</keyword>
<keyword evidence="12 14" id="KW-0804">Transcription</keyword>
<keyword evidence="8 14" id="KW-0902">Two-component regulatory system</keyword>
<feature type="domain" description="Response regulatory" evidence="17">
    <location>
        <begin position="5"/>
        <end position="120"/>
    </location>
</feature>
<evidence type="ECO:0000256" key="10">
    <source>
        <dbReference type="ARBA" id="ARBA00023125"/>
    </source>
</evidence>
<evidence type="ECO:0000256" key="11">
    <source>
        <dbReference type="ARBA" id="ARBA00023159"/>
    </source>
</evidence>
<evidence type="ECO:0000313" key="18">
    <source>
        <dbReference type="EMBL" id="HIT94169.1"/>
    </source>
</evidence>
<dbReference type="Proteomes" id="UP000824160">
    <property type="component" value="Unassembled WGS sequence"/>
</dbReference>
<keyword evidence="11 14" id="KW-0010">Activator</keyword>
<dbReference type="GO" id="GO:0005829">
    <property type="term" value="C:cytosol"/>
    <property type="evidence" value="ECO:0007669"/>
    <property type="project" value="TreeGrafter"/>
</dbReference>
<dbReference type="AlphaFoldDB" id="A0A9D1H7H0"/>
<name>A0A9D1H7H0_9FIRM</name>
<sequence length="265" mass="30126">MNRKKILLSDDATDFRNSCKEKLQEKGYEVILRKRDGFEVLSAIQDEHPDLVIMDTQMRHVDAIAVINTLSSESQLPYFIITSSFTNDFTEKMLTRLPNCHIMLRPIAVSALVDRVDAICTMEDNSNHTASADNEQQREIIITDILHQVGVPAHIKGYHYLRKAILIALADMKVIDSVTKELYPAVARYFDTTPSRVERAIRHAIEVAWDRGDVDVLTNYFGYTIQNTRGKPTNSEFIAMIADRIRLKYPEAKAASNVSARRDAL</sequence>
<evidence type="ECO:0000256" key="6">
    <source>
        <dbReference type="ARBA" id="ARBA00022837"/>
    </source>
</evidence>
<evidence type="ECO:0000313" key="19">
    <source>
        <dbReference type="Proteomes" id="UP000824160"/>
    </source>
</evidence>
<comment type="subcellular location">
    <subcellularLocation>
        <location evidence="1 14">Cytoplasm</location>
    </subcellularLocation>
</comment>
<dbReference type="SUPFAM" id="SSF52172">
    <property type="entry name" value="CheY-like"/>
    <property type="match status" value="1"/>
</dbReference>
<keyword evidence="10 14" id="KW-0238">DNA-binding</keyword>
<evidence type="ECO:0000256" key="8">
    <source>
        <dbReference type="ARBA" id="ARBA00023012"/>
    </source>
</evidence>
<dbReference type="GO" id="GO:0003700">
    <property type="term" value="F:DNA-binding transcription factor activity"/>
    <property type="evidence" value="ECO:0007669"/>
    <property type="project" value="InterPro"/>
</dbReference>
<evidence type="ECO:0000256" key="1">
    <source>
        <dbReference type="ARBA" id="ARBA00004496"/>
    </source>
</evidence>
<feature type="binding site" evidence="15">
    <location>
        <position position="55"/>
    </location>
    <ligand>
        <name>Ca(2+)</name>
        <dbReference type="ChEBI" id="CHEBI:29108"/>
    </ligand>
</feature>
<dbReference type="SUPFAM" id="SSF46894">
    <property type="entry name" value="C-terminal effector domain of the bipartite response regulators"/>
    <property type="match status" value="1"/>
</dbReference>
<evidence type="ECO:0000256" key="16">
    <source>
        <dbReference type="PROSITE-ProRule" id="PRU00169"/>
    </source>
</evidence>
<evidence type="ECO:0000256" key="2">
    <source>
        <dbReference type="ARBA" id="ARBA00018672"/>
    </source>
</evidence>
<organism evidence="18 19">
    <name type="scientific">Candidatus Faecivivens stercoripullorum</name>
    <dbReference type="NCBI Taxonomy" id="2840805"/>
    <lineage>
        <taxon>Bacteria</taxon>
        <taxon>Bacillati</taxon>
        <taxon>Bacillota</taxon>
        <taxon>Clostridia</taxon>
        <taxon>Eubacteriales</taxon>
        <taxon>Oscillospiraceae</taxon>
        <taxon>Oscillospiraceae incertae sedis</taxon>
        <taxon>Candidatus Faecivivens</taxon>
    </lineage>
</organism>
<evidence type="ECO:0000256" key="3">
    <source>
        <dbReference type="ARBA" id="ARBA00022490"/>
    </source>
</evidence>
<dbReference type="SMART" id="SM00448">
    <property type="entry name" value="REC"/>
    <property type="match status" value="1"/>
</dbReference>
<comment type="function">
    <text evidence="13 14">May play the central regulatory role in sporulation. It may be an element of the effector pathway responsible for the activation of sporulation genes in response to nutritional stress. Spo0A may act in concert with spo0H (a sigma factor) to control the expression of some genes that are critical to the sporulation process.</text>
</comment>
<dbReference type="NCBIfam" id="TIGR02875">
    <property type="entry name" value="spore_0_A"/>
    <property type="match status" value="1"/>
</dbReference>
<reference evidence="18" key="1">
    <citation type="submission" date="2020-10" db="EMBL/GenBank/DDBJ databases">
        <authorList>
            <person name="Gilroy R."/>
        </authorList>
    </citation>
    <scope>NUCLEOTIDE SEQUENCE</scope>
    <source>
        <strain evidence="18">ChiBcec7-5410</strain>
    </source>
</reference>
<feature type="binding site" evidence="15">
    <location>
        <position position="11"/>
    </location>
    <ligand>
        <name>Ca(2+)</name>
        <dbReference type="ChEBI" id="CHEBI:29108"/>
    </ligand>
</feature>
<evidence type="ECO:0000256" key="14">
    <source>
        <dbReference type="PIRNR" id="PIRNR002937"/>
    </source>
</evidence>
<keyword evidence="3 14" id="KW-0963">Cytoplasm</keyword>
<evidence type="ECO:0000256" key="12">
    <source>
        <dbReference type="ARBA" id="ARBA00023163"/>
    </source>
</evidence>
<dbReference type="PIRSF" id="PIRSF002937">
    <property type="entry name" value="Res_reg_Spo0A"/>
    <property type="match status" value="1"/>
</dbReference>
<dbReference type="GO" id="GO:0032993">
    <property type="term" value="C:protein-DNA complex"/>
    <property type="evidence" value="ECO:0007669"/>
    <property type="project" value="TreeGrafter"/>
</dbReference>
<evidence type="ECO:0000256" key="13">
    <source>
        <dbReference type="ARBA" id="ARBA00024867"/>
    </source>
</evidence>
<dbReference type="GO" id="GO:0000976">
    <property type="term" value="F:transcription cis-regulatory region binding"/>
    <property type="evidence" value="ECO:0007669"/>
    <property type="project" value="TreeGrafter"/>
</dbReference>
<dbReference type="InterPro" id="IPR001789">
    <property type="entry name" value="Sig_transdc_resp-reg_receiver"/>
</dbReference>
<dbReference type="GO" id="GO:0030435">
    <property type="term" value="P:sporulation resulting in formation of a cellular spore"/>
    <property type="evidence" value="ECO:0007669"/>
    <property type="project" value="UniProtKB-UniRule"/>
</dbReference>
<dbReference type="GO" id="GO:0000156">
    <property type="term" value="F:phosphorelay response regulator activity"/>
    <property type="evidence" value="ECO:0007669"/>
    <property type="project" value="TreeGrafter"/>
</dbReference>
<evidence type="ECO:0000256" key="9">
    <source>
        <dbReference type="ARBA" id="ARBA00023015"/>
    </source>
</evidence>
<dbReference type="InterPro" id="IPR012052">
    <property type="entry name" value="Spore_0_A"/>
</dbReference>